<organism evidence="4 5">
    <name type="scientific">Momordica charantia</name>
    <name type="common">Bitter gourd</name>
    <name type="synonym">Balsam pear</name>
    <dbReference type="NCBI Taxonomy" id="3673"/>
    <lineage>
        <taxon>Eukaryota</taxon>
        <taxon>Viridiplantae</taxon>
        <taxon>Streptophyta</taxon>
        <taxon>Embryophyta</taxon>
        <taxon>Tracheophyta</taxon>
        <taxon>Spermatophyta</taxon>
        <taxon>Magnoliopsida</taxon>
        <taxon>eudicotyledons</taxon>
        <taxon>Gunneridae</taxon>
        <taxon>Pentapetalae</taxon>
        <taxon>rosids</taxon>
        <taxon>fabids</taxon>
        <taxon>Cucurbitales</taxon>
        <taxon>Cucurbitaceae</taxon>
        <taxon>Momordiceae</taxon>
        <taxon>Momordica</taxon>
    </lineage>
</organism>
<dbReference type="InterPro" id="IPR040389">
    <property type="entry name" value="SMR"/>
</dbReference>
<name>A0A6J1DK32_MOMCH</name>
<dbReference type="GO" id="GO:0004860">
    <property type="term" value="F:protein kinase inhibitor activity"/>
    <property type="evidence" value="ECO:0007669"/>
    <property type="project" value="UniProtKB-KW"/>
</dbReference>
<reference evidence="5" key="1">
    <citation type="submission" date="2025-08" db="UniProtKB">
        <authorList>
            <consortium name="RefSeq"/>
        </authorList>
    </citation>
    <scope>IDENTIFICATION</scope>
    <source>
        <strain evidence="5">OHB3-1</strain>
    </source>
</reference>
<feature type="compositionally biased region" description="Low complexity" evidence="3">
    <location>
        <begin position="52"/>
        <end position="66"/>
    </location>
</feature>
<protein>
    <submittedName>
        <fullName evidence="5">Cyclin-dependent protein kinase inhibitor SMR9-like</fullName>
    </submittedName>
</protein>
<evidence type="ECO:0000256" key="1">
    <source>
        <dbReference type="ARBA" id="ARBA00023013"/>
    </source>
</evidence>
<feature type="region of interest" description="Disordered" evidence="3">
    <location>
        <begin position="1"/>
        <end position="70"/>
    </location>
</feature>
<keyword evidence="1 5" id="KW-0649">Protein kinase inhibitor</keyword>
<dbReference type="GO" id="GO:0032875">
    <property type="term" value="P:regulation of DNA endoreduplication"/>
    <property type="evidence" value="ECO:0007669"/>
    <property type="project" value="InterPro"/>
</dbReference>
<dbReference type="Proteomes" id="UP000504603">
    <property type="component" value="Unplaced"/>
</dbReference>
<gene>
    <name evidence="5" type="primary">LOC111021634</name>
</gene>
<dbReference type="PANTHER" id="PTHR33142:SF8">
    <property type="entry name" value="CYCLIN-DEPENDENT PROTEIN KINASE INHIBITOR SMR9"/>
    <property type="match status" value="1"/>
</dbReference>
<dbReference type="PANTHER" id="PTHR33142">
    <property type="entry name" value="CYCLIN-DEPENDENT PROTEIN KINASE INHIBITOR SMR13"/>
    <property type="match status" value="1"/>
</dbReference>
<feature type="compositionally biased region" description="Basic residues" evidence="3">
    <location>
        <begin position="10"/>
        <end position="30"/>
    </location>
</feature>
<dbReference type="RefSeq" id="XP_022154348.1">
    <property type="nucleotide sequence ID" value="XM_022298656.1"/>
</dbReference>
<dbReference type="KEGG" id="mcha:111021634"/>
<proteinExistence type="predicted"/>
<keyword evidence="2" id="KW-0131">Cell cycle</keyword>
<evidence type="ECO:0000256" key="2">
    <source>
        <dbReference type="ARBA" id="ARBA00023306"/>
    </source>
</evidence>
<dbReference type="OrthoDB" id="1840446at2759"/>
<dbReference type="GeneID" id="111021634"/>
<keyword evidence="4" id="KW-1185">Reference proteome</keyword>
<accession>A0A6J1DK32</accession>
<sequence length="127" mass="14165">MASKGGIARTKMKMSKKIKKKSPQRMKKRNPPPPSPPPKNQETETETAVELASSSAAMAENESMSSDLEECCTPKAERFRIPEIKICPPAPKKQRIFSNCSNLQRPSPIAFFASPDIELFFFFSSSQ</sequence>
<dbReference type="GO" id="GO:0005634">
    <property type="term" value="C:nucleus"/>
    <property type="evidence" value="ECO:0007669"/>
    <property type="project" value="TreeGrafter"/>
</dbReference>
<evidence type="ECO:0000313" key="5">
    <source>
        <dbReference type="RefSeq" id="XP_022154348.1"/>
    </source>
</evidence>
<evidence type="ECO:0000313" key="4">
    <source>
        <dbReference type="Proteomes" id="UP000504603"/>
    </source>
</evidence>
<evidence type="ECO:0000256" key="3">
    <source>
        <dbReference type="SAM" id="MobiDB-lite"/>
    </source>
</evidence>
<dbReference type="AlphaFoldDB" id="A0A6J1DK32"/>